<evidence type="ECO:0000259" key="6">
    <source>
        <dbReference type="PROSITE" id="PS50850"/>
    </source>
</evidence>
<feature type="transmembrane region" description="Helical" evidence="5">
    <location>
        <begin position="173"/>
        <end position="190"/>
    </location>
</feature>
<dbReference type="EMBL" id="BJNZ01000022">
    <property type="protein sequence ID" value="GED11030.1"/>
    <property type="molecule type" value="Genomic_DNA"/>
</dbReference>
<comment type="subcellular location">
    <subcellularLocation>
        <location evidence="1">Cell membrane</location>
        <topology evidence="1">Multi-pass membrane protein</topology>
    </subcellularLocation>
</comment>
<evidence type="ECO:0000313" key="8">
    <source>
        <dbReference type="Proteomes" id="UP000316659"/>
    </source>
</evidence>
<evidence type="ECO:0000313" key="7">
    <source>
        <dbReference type="EMBL" id="GED11030.1"/>
    </source>
</evidence>
<accession>A0A4Y4E660</accession>
<dbReference type="InterPro" id="IPR011701">
    <property type="entry name" value="MFS"/>
</dbReference>
<dbReference type="GO" id="GO:0005886">
    <property type="term" value="C:plasma membrane"/>
    <property type="evidence" value="ECO:0007669"/>
    <property type="project" value="UniProtKB-SubCell"/>
</dbReference>
<sequence length="475" mass="49202">MRVESYGGSVTVQQRVLVVAVLASFVSFLDGSVVNVALPAISAELTTGPVTGLALQQWVVDAYMITLGALILLAGSLSDVHGRRRIMAIGLVGFAVTSVACALAPDGLFLVVARGLQGVAGALLVPSSLAMIISTFDGERQSRAIGSWTAWTSTASLVGPLLGGILIDTISWRWVFWINVLPVAVTLWLLRGVPRSAAEEPGAGTTRRIDVAGATLAAVGLAGTVFALIEQGRFGWASPVVWGPCVVGVACLVVFVWWERRAPDPMLPPRLFRVRNFAWGNLATAAIYGALYFGGFVVTLFLQQVGGYSATAAGLAQLPVTLVLLALSTRFGALAGRYGPRLFMTLGPIVGGAGYLLLLTTTDDAVYVTQVLPGLVLFGLGLAMTVAPLTSAILGSIPASDAGIGSAVNNAVSRVAGLVVIAFAGVIVGGVLDLDGFHRSLVVTAALLVLGGVLSWVGIRNEKVRATADAVSDDR</sequence>
<feature type="transmembrane region" description="Helical" evidence="5">
    <location>
        <begin position="339"/>
        <end position="359"/>
    </location>
</feature>
<keyword evidence="2 5" id="KW-0812">Transmembrane</keyword>
<feature type="transmembrane region" description="Helical" evidence="5">
    <location>
        <begin position="279"/>
        <end position="302"/>
    </location>
</feature>
<feature type="transmembrane region" description="Helical" evidence="5">
    <location>
        <begin position="371"/>
        <end position="394"/>
    </location>
</feature>
<organism evidence="7 8">
    <name type="scientific">Cellulosimicrobium cellulans</name>
    <name type="common">Arthrobacter luteus</name>
    <dbReference type="NCBI Taxonomy" id="1710"/>
    <lineage>
        <taxon>Bacteria</taxon>
        <taxon>Bacillati</taxon>
        <taxon>Actinomycetota</taxon>
        <taxon>Actinomycetes</taxon>
        <taxon>Micrococcales</taxon>
        <taxon>Promicromonosporaceae</taxon>
        <taxon>Cellulosimicrobium</taxon>
    </lineage>
</organism>
<dbReference type="Gene3D" id="1.20.1250.20">
    <property type="entry name" value="MFS general substrate transporter like domains"/>
    <property type="match status" value="1"/>
</dbReference>
<dbReference type="Gene3D" id="1.20.1720.10">
    <property type="entry name" value="Multidrug resistance protein D"/>
    <property type="match status" value="1"/>
</dbReference>
<keyword evidence="4 5" id="KW-0472">Membrane</keyword>
<gene>
    <name evidence="7" type="ORF">CCE02nite_30290</name>
</gene>
<dbReference type="Proteomes" id="UP000316659">
    <property type="component" value="Unassembled WGS sequence"/>
</dbReference>
<keyword evidence="3 5" id="KW-1133">Transmembrane helix</keyword>
<dbReference type="PANTHER" id="PTHR42718">
    <property type="entry name" value="MAJOR FACILITATOR SUPERFAMILY MULTIDRUG TRANSPORTER MFSC"/>
    <property type="match status" value="1"/>
</dbReference>
<dbReference type="PANTHER" id="PTHR42718:SF42">
    <property type="entry name" value="EXPORT PROTEIN"/>
    <property type="match status" value="1"/>
</dbReference>
<protein>
    <submittedName>
        <fullName evidence="7">MFS transporter</fullName>
    </submittedName>
</protein>
<dbReference type="Pfam" id="PF07690">
    <property type="entry name" value="MFS_1"/>
    <property type="match status" value="1"/>
</dbReference>
<feature type="transmembrane region" description="Helical" evidence="5">
    <location>
        <begin position="118"/>
        <end position="136"/>
    </location>
</feature>
<evidence type="ECO:0000256" key="2">
    <source>
        <dbReference type="ARBA" id="ARBA00022692"/>
    </source>
</evidence>
<evidence type="ECO:0000256" key="4">
    <source>
        <dbReference type="ARBA" id="ARBA00023136"/>
    </source>
</evidence>
<feature type="transmembrane region" description="Helical" evidence="5">
    <location>
        <begin position="58"/>
        <end position="77"/>
    </location>
</feature>
<dbReference type="SUPFAM" id="SSF103473">
    <property type="entry name" value="MFS general substrate transporter"/>
    <property type="match status" value="1"/>
</dbReference>
<dbReference type="CDD" id="cd17321">
    <property type="entry name" value="MFS_MMR_MDR_like"/>
    <property type="match status" value="1"/>
</dbReference>
<proteinExistence type="predicted"/>
<feature type="transmembrane region" description="Helical" evidence="5">
    <location>
        <begin position="211"/>
        <end position="229"/>
    </location>
</feature>
<feature type="transmembrane region" description="Helical" evidence="5">
    <location>
        <begin position="241"/>
        <end position="258"/>
    </location>
</feature>
<feature type="transmembrane region" description="Helical" evidence="5">
    <location>
        <begin position="308"/>
        <end position="327"/>
    </location>
</feature>
<evidence type="ECO:0000256" key="3">
    <source>
        <dbReference type="ARBA" id="ARBA00022989"/>
    </source>
</evidence>
<dbReference type="PRINTS" id="PR01036">
    <property type="entry name" value="TCRTETB"/>
</dbReference>
<dbReference type="PROSITE" id="PS50850">
    <property type="entry name" value="MFS"/>
    <property type="match status" value="1"/>
</dbReference>
<evidence type="ECO:0000256" key="1">
    <source>
        <dbReference type="ARBA" id="ARBA00004651"/>
    </source>
</evidence>
<evidence type="ECO:0000256" key="5">
    <source>
        <dbReference type="SAM" id="Phobius"/>
    </source>
</evidence>
<dbReference type="RefSeq" id="WP_141390467.1">
    <property type="nucleotide sequence ID" value="NZ_BJNZ01000022.1"/>
</dbReference>
<name>A0A4Y4E660_CELCE</name>
<dbReference type="GO" id="GO:0022857">
    <property type="term" value="F:transmembrane transporter activity"/>
    <property type="evidence" value="ECO:0007669"/>
    <property type="project" value="InterPro"/>
</dbReference>
<feature type="transmembrane region" description="Helical" evidence="5">
    <location>
        <begin position="89"/>
        <end position="112"/>
    </location>
</feature>
<feature type="transmembrane region" description="Helical" evidence="5">
    <location>
        <begin position="16"/>
        <end position="38"/>
    </location>
</feature>
<feature type="domain" description="Major facilitator superfamily (MFS) profile" evidence="6">
    <location>
        <begin position="16"/>
        <end position="463"/>
    </location>
</feature>
<dbReference type="AlphaFoldDB" id="A0A4Y4E660"/>
<feature type="transmembrane region" description="Helical" evidence="5">
    <location>
        <begin position="148"/>
        <end position="167"/>
    </location>
</feature>
<dbReference type="InterPro" id="IPR036259">
    <property type="entry name" value="MFS_trans_sf"/>
</dbReference>
<feature type="transmembrane region" description="Helical" evidence="5">
    <location>
        <begin position="440"/>
        <end position="459"/>
    </location>
</feature>
<comment type="caution">
    <text evidence="7">The sequence shown here is derived from an EMBL/GenBank/DDBJ whole genome shotgun (WGS) entry which is preliminary data.</text>
</comment>
<dbReference type="InterPro" id="IPR020846">
    <property type="entry name" value="MFS_dom"/>
</dbReference>
<reference evidence="7 8" key="1">
    <citation type="submission" date="2019-06" db="EMBL/GenBank/DDBJ databases">
        <title>Whole genome shotgun sequence of Cellulosimicrobium cellulans NBRC 15516.</title>
        <authorList>
            <person name="Hosoyama A."/>
            <person name="Uohara A."/>
            <person name="Ohji S."/>
            <person name="Ichikawa N."/>
        </authorList>
    </citation>
    <scope>NUCLEOTIDE SEQUENCE [LARGE SCALE GENOMIC DNA]</scope>
    <source>
        <strain evidence="7 8">NBRC 15516</strain>
    </source>
</reference>
<feature type="transmembrane region" description="Helical" evidence="5">
    <location>
        <begin position="415"/>
        <end position="434"/>
    </location>
</feature>